<evidence type="ECO:0000256" key="1">
    <source>
        <dbReference type="ARBA" id="ARBA00006141"/>
    </source>
</evidence>
<name>A0A835XJU6_9CHLO</name>
<dbReference type="PANTHER" id="PTHR18860">
    <property type="entry name" value="14-3-3 PROTEIN"/>
    <property type="match status" value="1"/>
</dbReference>
<dbReference type="InterPro" id="IPR023409">
    <property type="entry name" value="14-3-3_CS"/>
</dbReference>
<accession>A0A835XJU6</accession>
<dbReference type="InterPro" id="IPR000308">
    <property type="entry name" value="14-3-3"/>
</dbReference>
<keyword evidence="4" id="KW-1185">Reference proteome</keyword>
<dbReference type="Pfam" id="PF00244">
    <property type="entry name" value="14-3-3"/>
    <property type="match status" value="1"/>
</dbReference>
<evidence type="ECO:0000313" key="4">
    <source>
        <dbReference type="Proteomes" id="UP000612055"/>
    </source>
</evidence>
<gene>
    <name evidence="3" type="ORF">HYH03_016721</name>
</gene>
<dbReference type="Gene3D" id="1.20.190.20">
    <property type="entry name" value="14-3-3 domain"/>
    <property type="match status" value="1"/>
</dbReference>
<comment type="similarity">
    <text evidence="1">Belongs to the 14-3-3 family.</text>
</comment>
<dbReference type="AlphaFoldDB" id="A0A835XJU6"/>
<dbReference type="Proteomes" id="UP000612055">
    <property type="component" value="Unassembled WGS sequence"/>
</dbReference>
<organism evidence="3 4">
    <name type="scientific">Edaphochlamys debaryana</name>
    <dbReference type="NCBI Taxonomy" id="47281"/>
    <lineage>
        <taxon>Eukaryota</taxon>
        <taxon>Viridiplantae</taxon>
        <taxon>Chlorophyta</taxon>
        <taxon>core chlorophytes</taxon>
        <taxon>Chlorophyceae</taxon>
        <taxon>CS clade</taxon>
        <taxon>Chlamydomonadales</taxon>
        <taxon>Chlamydomonadales incertae sedis</taxon>
        <taxon>Edaphochlamys</taxon>
    </lineage>
</organism>
<comment type="caution">
    <text evidence="3">The sequence shown here is derived from an EMBL/GenBank/DDBJ whole genome shotgun (WGS) entry which is preliminary data.</text>
</comment>
<evidence type="ECO:0000313" key="3">
    <source>
        <dbReference type="EMBL" id="KAG2484492.1"/>
    </source>
</evidence>
<sequence length="119" mass="13686">MAVDREECVYMAKLAEQAERYDEMVEEMKKVAKLVHDQELSVEERNLLSVAYKNVIGARRASWRIISSIDQKEESNCPHGRAAQRPRWLRDHMLAKRFKLNVALPPPEEIPAVAGKKAD</sequence>
<protein>
    <recommendedName>
        <fullName evidence="2">14-3-3 domain-containing protein</fullName>
    </recommendedName>
</protein>
<dbReference type="InterPro" id="IPR036815">
    <property type="entry name" value="14-3-3_dom_sf"/>
</dbReference>
<dbReference type="OrthoDB" id="2102561at2759"/>
<dbReference type="InterPro" id="IPR023410">
    <property type="entry name" value="14-3-3_domain"/>
</dbReference>
<reference evidence="3" key="1">
    <citation type="journal article" date="2020" name="bioRxiv">
        <title>Comparative genomics of Chlamydomonas.</title>
        <authorList>
            <person name="Craig R.J."/>
            <person name="Hasan A.R."/>
            <person name="Ness R.W."/>
            <person name="Keightley P.D."/>
        </authorList>
    </citation>
    <scope>NUCLEOTIDE SEQUENCE</scope>
    <source>
        <strain evidence="3">CCAP 11/70</strain>
    </source>
</reference>
<dbReference type="EMBL" id="JAEHOE010000149">
    <property type="protein sequence ID" value="KAG2484492.1"/>
    <property type="molecule type" value="Genomic_DNA"/>
</dbReference>
<proteinExistence type="inferred from homology"/>
<evidence type="ECO:0000259" key="2">
    <source>
        <dbReference type="SMART" id="SM00101"/>
    </source>
</evidence>
<feature type="domain" description="14-3-3" evidence="2">
    <location>
        <begin position="5"/>
        <end position="112"/>
    </location>
</feature>
<dbReference type="PROSITE" id="PS00796">
    <property type="entry name" value="1433_1"/>
    <property type="match status" value="1"/>
</dbReference>
<dbReference type="SUPFAM" id="SSF48445">
    <property type="entry name" value="14-3-3 protein"/>
    <property type="match status" value="1"/>
</dbReference>
<dbReference type="SMART" id="SM00101">
    <property type="entry name" value="14_3_3"/>
    <property type="match status" value="1"/>
</dbReference>